<evidence type="ECO:0000313" key="2">
    <source>
        <dbReference type="EMBL" id="MEN2786818.1"/>
    </source>
</evidence>
<feature type="signal peptide" evidence="1">
    <location>
        <begin position="1"/>
        <end position="19"/>
    </location>
</feature>
<dbReference type="Proteomes" id="UP001404104">
    <property type="component" value="Unassembled WGS sequence"/>
</dbReference>
<reference evidence="2 3" key="1">
    <citation type="submission" date="2024-05" db="EMBL/GenBank/DDBJ databases">
        <authorList>
            <person name="Liu Q."/>
            <person name="Xin Y.-H."/>
        </authorList>
    </citation>
    <scope>NUCLEOTIDE SEQUENCE [LARGE SCALE GENOMIC DNA]</scope>
    <source>
        <strain evidence="2 3">CGMCC 1.15349</strain>
    </source>
</reference>
<accession>A0ABU9XTN5</accession>
<proteinExistence type="predicted"/>
<keyword evidence="1" id="KW-0732">Signal</keyword>
<dbReference type="EMBL" id="JBDIMF010000004">
    <property type="protein sequence ID" value="MEN2786818.1"/>
    <property type="molecule type" value="Genomic_DNA"/>
</dbReference>
<feature type="chain" id="PRO_5045766947" description="DUF3011 domain-containing protein" evidence="1">
    <location>
        <begin position="20"/>
        <end position="88"/>
    </location>
</feature>
<protein>
    <recommendedName>
        <fullName evidence="4">DUF3011 domain-containing protein</fullName>
    </recommendedName>
</protein>
<evidence type="ECO:0000256" key="1">
    <source>
        <dbReference type="SAM" id="SignalP"/>
    </source>
</evidence>
<dbReference type="RefSeq" id="WP_345864736.1">
    <property type="nucleotide sequence ID" value="NZ_JBDIMF010000004.1"/>
</dbReference>
<comment type="caution">
    <text evidence="2">The sequence shown here is derived from an EMBL/GenBank/DDBJ whole genome shotgun (WGS) entry which is preliminary data.</text>
</comment>
<name>A0ABU9XTN5_9SPHN</name>
<gene>
    <name evidence="2" type="ORF">ABC969_10345</name>
</gene>
<organism evidence="2 3">
    <name type="scientific">Sphingomonas qilianensis</name>
    <dbReference type="NCBI Taxonomy" id="1736690"/>
    <lineage>
        <taxon>Bacteria</taxon>
        <taxon>Pseudomonadati</taxon>
        <taxon>Pseudomonadota</taxon>
        <taxon>Alphaproteobacteria</taxon>
        <taxon>Sphingomonadales</taxon>
        <taxon>Sphingomonadaceae</taxon>
        <taxon>Sphingomonas</taxon>
    </lineage>
</organism>
<keyword evidence="3" id="KW-1185">Reference proteome</keyword>
<sequence length="88" mass="9707">MWRWMAAALVLVMGASASAEQPKREEAEKSAEPRDKLLCKRFTETGSLVAKTRVCKTKADWDRDRDNIRQNSGGATCRLAGNGAACTY</sequence>
<evidence type="ECO:0000313" key="3">
    <source>
        <dbReference type="Proteomes" id="UP001404104"/>
    </source>
</evidence>
<evidence type="ECO:0008006" key="4">
    <source>
        <dbReference type="Google" id="ProtNLM"/>
    </source>
</evidence>